<organism evidence="2 5">
    <name type="scientific">Plasmodium ovale curtisi</name>
    <dbReference type="NCBI Taxonomy" id="864141"/>
    <lineage>
        <taxon>Eukaryota</taxon>
        <taxon>Sar</taxon>
        <taxon>Alveolata</taxon>
        <taxon>Apicomplexa</taxon>
        <taxon>Aconoidasida</taxon>
        <taxon>Haemosporida</taxon>
        <taxon>Plasmodiidae</taxon>
        <taxon>Plasmodium</taxon>
        <taxon>Plasmodium (Plasmodium)</taxon>
    </lineage>
</organism>
<evidence type="ECO:0000313" key="4">
    <source>
        <dbReference type="Proteomes" id="UP000078546"/>
    </source>
</evidence>
<dbReference type="AlphaFoldDB" id="A0A1A8WIP9"/>
<reference evidence="4 5" key="1">
    <citation type="submission" date="2016-05" db="EMBL/GenBank/DDBJ databases">
        <authorList>
            <person name="Naeem Raeece"/>
        </authorList>
    </citation>
    <scope>NUCLEOTIDE SEQUENCE [LARGE SCALE GENOMIC DNA]</scope>
</reference>
<dbReference type="EMBL" id="FLQU01001395">
    <property type="protein sequence ID" value="SBS92802.1"/>
    <property type="molecule type" value="Genomic_DNA"/>
</dbReference>
<keyword evidence="1" id="KW-0472">Membrane</keyword>
<reference evidence="2" key="2">
    <citation type="submission" date="2016-05" db="EMBL/GenBank/DDBJ databases">
        <authorList>
            <person name="Lavstsen T."/>
            <person name="Jespersen J.S."/>
        </authorList>
    </citation>
    <scope>NUCLEOTIDE SEQUENCE [LARGE SCALE GENOMIC DNA]</scope>
</reference>
<evidence type="ECO:0000313" key="2">
    <source>
        <dbReference type="EMBL" id="SBS92802.1"/>
    </source>
</evidence>
<dbReference type="EMBL" id="FLQV01001065">
    <property type="protein sequence ID" value="SBS98991.1"/>
    <property type="molecule type" value="Genomic_DNA"/>
</dbReference>
<dbReference type="Proteomes" id="UP000078560">
    <property type="component" value="Unassembled WGS sequence"/>
</dbReference>
<keyword evidence="1" id="KW-0812">Transmembrane</keyword>
<name>A0A1A8WIP9_PLAOA</name>
<proteinExistence type="predicted"/>
<keyword evidence="1" id="KW-1133">Transmembrane helix</keyword>
<accession>A0A1A8WIP9</accession>
<sequence length="135" mass="15785">MKEYNGNCDFTVFSEYIKNVNMNIFEKLIILTYLRNKINKLDRESASTSRNAELSEEAGSSNKDNLNECHSGSNKIFCNELKKFRESNNKHLPIAKECNDVKTILPSRKKDDFIFLCFNPIFLNISNLFYFIFCE</sequence>
<evidence type="ECO:0000313" key="3">
    <source>
        <dbReference type="EMBL" id="SBS98991.1"/>
    </source>
</evidence>
<evidence type="ECO:0000256" key="1">
    <source>
        <dbReference type="SAM" id="Phobius"/>
    </source>
</evidence>
<protein>
    <submittedName>
        <fullName evidence="2">PIR Superfamily Protein</fullName>
    </submittedName>
</protein>
<feature type="transmembrane region" description="Helical" evidence="1">
    <location>
        <begin position="113"/>
        <end position="133"/>
    </location>
</feature>
<evidence type="ECO:0000313" key="5">
    <source>
        <dbReference type="Proteomes" id="UP000078560"/>
    </source>
</evidence>
<dbReference type="Proteomes" id="UP000078546">
    <property type="component" value="Unassembled WGS sequence"/>
</dbReference>
<gene>
    <name evidence="3" type="ORF">POVCU1_050040</name>
    <name evidence="2" type="ORF">POVCU2_0076660</name>
</gene>